<dbReference type="Proteomes" id="UP000270094">
    <property type="component" value="Unassembled WGS sequence"/>
</dbReference>
<evidence type="ECO:0000313" key="3">
    <source>
        <dbReference type="Proteomes" id="UP000270094"/>
    </source>
</evidence>
<feature type="compositionally biased region" description="Low complexity" evidence="1">
    <location>
        <begin position="285"/>
        <end position="315"/>
    </location>
</feature>
<feature type="region of interest" description="Disordered" evidence="1">
    <location>
        <begin position="274"/>
        <end position="315"/>
    </location>
</feature>
<reference evidence="2 3" key="1">
    <citation type="submission" date="2018-11" db="EMBL/GenBank/DDBJ databases">
        <authorList>
            <consortium name="Pathogen Informatics"/>
        </authorList>
    </citation>
    <scope>NUCLEOTIDE SEQUENCE [LARGE SCALE GENOMIC DNA]</scope>
</reference>
<feature type="compositionally biased region" description="Low complexity" evidence="1">
    <location>
        <begin position="84"/>
        <end position="109"/>
    </location>
</feature>
<name>A0A3P7KGI9_STRVU</name>
<feature type="region of interest" description="Disordered" evidence="1">
    <location>
        <begin position="81"/>
        <end position="109"/>
    </location>
</feature>
<accession>A0A3P7KGI9</accession>
<keyword evidence="3" id="KW-1185">Reference proteome</keyword>
<evidence type="ECO:0000313" key="2">
    <source>
        <dbReference type="EMBL" id="VDM70155.1"/>
    </source>
</evidence>
<dbReference type="EMBL" id="UYYB01014907">
    <property type="protein sequence ID" value="VDM70155.1"/>
    <property type="molecule type" value="Genomic_DNA"/>
</dbReference>
<evidence type="ECO:0000256" key="1">
    <source>
        <dbReference type="SAM" id="MobiDB-lite"/>
    </source>
</evidence>
<proteinExistence type="predicted"/>
<sequence>MTVRNNYVNHCPNNCNPTFSAEPPAPAPSPTEQISADLQAHEPVAFDLDSSDPINCDPSAFEEATPDEVFVNPLSGAIPEQEVSQHSYSQHSSSQHSSSQHSPSVHSVSISVHTCSEGLEMRAGTSASTPSSQLAYEILPEPTGEEVVVSHIPYRSDSFDSQKSYHFYTQQPSAVIERESTAPCVSPELSQSSGIEEERHYRTALTLPFIDADSVSSLVGNDDLRRLQSVKRLADSPSSYTEVEIVVPEVKLITNIEQSKTPKEDEEKVEIVEPRLHSKQGNHVENNNEQELAQPQQQAPQITSDSESQKQQSQYQQPVRTFMLFLILYKS</sequence>
<organism evidence="2 3">
    <name type="scientific">Strongylus vulgaris</name>
    <name type="common">Blood worm</name>
    <dbReference type="NCBI Taxonomy" id="40348"/>
    <lineage>
        <taxon>Eukaryota</taxon>
        <taxon>Metazoa</taxon>
        <taxon>Ecdysozoa</taxon>
        <taxon>Nematoda</taxon>
        <taxon>Chromadorea</taxon>
        <taxon>Rhabditida</taxon>
        <taxon>Rhabditina</taxon>
        <taxon>Rhabditomorpha</taxon>
        <taxon>Strongyloidea</taxon>
        <taxon>Strongylidae</taxon>
        <taxon>Strongylus</taxon>
    </lineage>
</organism>
<dbReference type="AlphaFoldDB" id="A0A3P7KGI9"/>
<protein>
    <submittedName>
        <fullName evidence="2">Uncharacterized protein</fullName>
    </submittedName>
</protein>
<feature type="region of interest" description="Disordered" evidence="1">
    <location>
        <begin position="13"/>
        <end position="32"/>
    </location>
</feature>
<gene>
    <name evidence="2" type="ORF">SVUK_LOCUS5153</name>
</gene>
<feature type="compositionally biased region" description="Low complexity" evidence="1">
    <location>
        <begin position="13"/>
        <end position="22"/>
    </location>
</feature>
<dbReference type="OrthoDB" id="5876727at2759"/>